<evidence type="ECO:0000259" key="8">
    <source>
        <dbReference type="PROSITE" id="PS50110"/>
    </source>
</evidence>
<dbReference type="PROSITE" id="PS50109">
    <property type="entry name" value="HIS_KIN"/>
    <property type="match status" value="1"/>
</dbReference>
<dbReference type="InterPro" id="IPR003661">
    <property type="entry name" value="HisK_dim/P_dom"/>
</dbReference>
<dbReference type="InterPro" id="IPR052162">
    <property type="entry name" value="Sensor_kinase/Photoreceptor"/>
</dbReference>
<evidence type="ECO:0000256" key="6">
    <source>
        <dbReference type="PROSITE-ProRule" id="PRU00169"/>
    </source>
</evidence>
<dbReference type="CDD" id="cd00082">
    <property type="entry name" value="HisKA"/>
    <property type="match status" value="1"/>
</dbReference>
<evidence type="ECO:0000256" key="1">
    <source>
        <dbReference type="ARBA" id="ARBA00000085"/>
    </source>
</evidence>
<dbReference type="InterPro" id="IPR011006">
    <property type="entry name" value="CheY-like_superfamily"/>
</dbReference>
<keyword evidence="3 6" id="KW-0597">Phosphoprotein</keyword>
<dbReference type="SMART" id="SM00387">
    <property type="entry name" value="HATPase_c"/>
    <property type="match status" value="1"/>
</dbReference>
<dbReference type="Gene3D" id="1.10.287.130">
    <property type="match status" value="1"/>
</dbReference>
<feature type="domain" description="Response regulatory" evidence="8">
    <location>
        <begin position="4"/>
        <end position="122"/>
    </location>
</feature>
<protein>
    <recommendedName>
        <fullName evidence="2">histidine kinase</fullName>
        <ecNumber evidence="2">2.7.13.3</ecNumber>
    </recommendedName>
</protein>
<evidence type="ECO:0000256" key="3">
    <source>
        <dbReference type="ARBA" id="ARBA00022553"/>
    </source>
</evidence>
<comment type="caution">
    <text evidence="9">The sequence shown here is derived from an EMBL/GenBank/DDBJ whole genome shotgun (WGS) entry which is preliminary data.</text>
</comment>
<evidence type="ECO:0000256" key="5">
    <source>
        <dbReference type="ARBA" id="ARBA00022777"/>
    </source>
</evidence>
<feature type="domain" description="Histidine kinase" evidence="7">
    <location>
        <begin position="145"/>
        <end position="359"/>
    </location>
</feature>
<accession>A0A132BXP9</accession>
<dbReference type="SUPFAM" id="SSF52172">
    <property type="entry name" value="CheY-like"/>
    <property type="match status" value="1"/>
</dbReference>
<evidence type="ECO:0000313" key="9">
    <source>
        <dbReference type="EMBL" id="KUP92956.1"/>
    </source>
</evidence>
<dbReference type="RefSeq" id="WP_068243247.1">
    <property type="nucleotide sequence ID" value="NZ_LPUY01000064.1"/>
</dbReference>
<dbReference type="SUPFAM" id="SSF47384">
    <property type="entry name" value="Homodimeric domain of signal transducing histidine kinase"/>
    <property type="match status" value="1"/>
</dbReference>
<dbReference type="EMBL" id="LPUY01000064">
    <property type="protein sequence ID" value="KUP92956.1"/>
    <property type="molecule type" value="Genomic_DNA"/>
</dbReference>
<dbReference type="InterPro" id="IPR001789">
    <property type="entry name" value="Sig_transdc_resp-reg_receiver"/>
</dbReference>
<evidence type="ECO:0000313" key="10">
    <source>
        <dbReference type="Proteomes" id="UP000068382"/>
    </source>
</evidence>
<proteinExistence type="predicted"/>
<dbReference type="SUPFAM" id="SSF55874">
    <property type="entry name" value="ATPase domain of HSP90 chaperone/DNA topoisomerase II/histidine kinase"/>
    <property type="match status" value="1"/>
</dbReference>
<keyword evidence="5" id="KW-0418">Kinase</keyword>
<dbReference type="Gene3D" id="3.30.565.10">
    <property type="entry name" value="Histidine kinase-like ATPase, C-terminal domain"/>
    <property type="match status" value="1"/>
</dbReference>
<dbReference type="PATRIC" id="fig|1768241.3.peg.2327"/>
<gene>
    <name evidence="9" type="primary">cph1_3</name>
    <name evidence="9" type="ORF">TRIHO_22150</name>
</gene>
<dbReference type="PROSITE" id="PS50110">
    <property type="entry name" value="RESPONSE_REGULATORY"/>
    <property type="match status" value="1"/>
</dbReference>
<dbReference type="PANTHER" id="PTHR43304:SF1">
    <property type="entry name" value="PAC DOMAIN-CONTAINING PROTEIN"/>
    <property type="match status" value="1"/>
</dbReference>
<dbReference type="SMART" id="SM00388">
    <property type="entry name" value="HisKA"/>
    <property type="match status" value="1"/>
</dbReference>
<keyword evidence="10" id="KW-1185">Reference proteome</keyword>
<dbReference type="InterPro" id="IPR005467">
    <property type="entry name" value="His_kinase_dom"/>
</dbReference>
<dbReference type="Proteomes" id="UP000068382">
    <property type="component" value="Unassembled WGS sequence"/>
</dbReference>
<keyword evidence="4 9" id="KW-0808">Transferase</keyword>
<evidence type="ECO:0000259" key="7">
    <source>
        <dbReference type="PROSITE" id="PS50109"/>
    </source>
</evidence>
<dbReference type="AlphaFoldDB" id="A0A132BXP9"/>
<dbReference type="GO" id="GO:0000155">
    <property type="term" value="F:phosphorelay sensor kinase activity"/>
    <property type="evidence" value="ECO:0007669"/>
    <property type="project" value="InterPro"/>
</dbReference>
<evidence type="ECO:0000256" key="2">
    <source>
        <dbReference type="ARBA" id="ARBA00012438"/>
    </source>
</evidence>
<dbReference type="PANTHER" id="PTHR43304">
    <property type="entry name" value="PHYTOCHROME-LIKE PROTEIN CPH1"/>
    <property type="match status" value="1"/>
</dbReference>
<dbReference type="InterPro" id="IPR003594">
    <property type="entry name" value="HATPase_dom"/>
</dbReference>
<dbReference type="OrthoDB" id="9813151at2"/>
<dbReference type="Pfam" id="PF00072">
    <property type="entry name" value="Response_reg"/>
    <property type="match status" value="1"/>
</dbReference>
<organism evidence="9 10">
    <name type="scientific">Tritonibacter horizontis</name>
    <dbReference type="NCBI Taxonomy" id="1768241"/>
    <lineage>
        <taxon>Bacteria</taxon>
        <taxon>Pseudomonadati</taxon>
        <taxon>Pseudomonadota</taxon>
        <taxon>Alphaproteobacteria</taxon>
        <taxon>Rhodobacterales</taxon>
        <taxon>Paracoccaceae</taxon>
        <taxon>Tritonibacter</taxon>
    </lineage>
</organism>
<name>A0A132BXP9_9RHOB</name>
<feature type="modified residue" description="4-aspartylphosphate" evidence="6">
    <location>
        <position position="57"/>
    </location>
</feature>
<evidence type="ECO:0000256" key="4">
    <source>
        <dbReference type="ARBA" id="ARBA00022679"/>
    </source>
</evidence>
<dbReference type="PRINTS" id="PR00344">
    <property type="entry name" value="BCTRLSENSOR"/>
</dbReference>
<dbReference type="CDD" id="cd00156">
    <property type="entry name" value="REC"/>
    <property type="match status" value="1"/>
</dbReference>
<dbReference type="Gene3D" id="3.40.50.2300">
    <property type="match status" value="1"/>
</dbReference>
<comment type="catalytic activity">
    <reaction evidence="1">
        <text>ATP + protein L-histidine = ADP + protein N-phospho-L-histidine.</text>
        <dbReference type="EC" id="2.7.13.3"/>
    </reaction>
</comment>
<sequence>MSVSILIVDDSPEDREVLRRTLAEFPGEEIATYEASDEASCLMRLHELRHINCVLLDYSLPGRDGLKALSGIFSINPDLAVVMITGYGSEHIAVEAMKLGAQDYLSKSMITADNLQRAIVNATERTEMRRKIREQQESLQSFAHVLVHDLRSPLRSIRTAIDGLIEDLPGEVLTDNSEILDFVLDGAERVDSLIVALEGYTQVDGEQNRFAVVDLNLQVDAVRANLMVDLKAQNARLVSSGELPTIYCSAPQIGQLIQNIVSNGIKYNRSEVPEVRISARQTETHWLIEFSDNGIGIEANSLNRIFDPFHRLHRDQEFDGTGLGLATCKKIAERHNGSLYCRSEVGVGSVFTLALPALPE</sequence>
<dbReference type="Pfam" id="PF02518">
    <property type="entry name" value="HATPase_c"/>
    <property type="match status" value="1"/>
</dbReference>
<reference evidence="9 10" key="1">
    <citation type="submission" date="2015-12" db="EMBL/GenBank/DDBJ databases">
        <title>Genome sequence of the marine Rhodobacteraceae strain O3.65, Candidatus Tritonibacter horizontis.</title>
        <authorList>
            <person name="Poehlein A."/>
            <person name="Giebel H.A."/>
            <person name="Voget S."/>
            <person name="Brinkhoff T."/>
        </authorList>
    </citation>
    <scope>NUCLEOTIDE SEQUENCE [LARGE SCALE GENOMIC DNA]</scope>
    <source>
        <strain evidence="9 10">O3.65</strain>
    </source>
</reference>
<dbReference type="InterPro" id="IPR004358">
    <property type="entry name" value="Sig_transdc_His_kin-like_C"/>
</dbReference>
<dbReference type="SMART" id="SM00448">
    <property type="entry name" value="REC"/>
    <property type="match status" value="1"/>
</dbReference>
<dbReference type="InterPro" id="IPR036097">
    <property type="entry name" value="HisK_dim/P_sf"/>
</dbReference>
<dbReference type="InterPro" id="IPR036890">
    <property type="entry name" value="HATPase_C_sf"/>
</dbReference>
<dbReference type="EC" id="2.7.13.3" evidence="2"/>